<gene>
    <name evidence="1" type="ORF">L6452_41950</name>
</gene>
<evidence type="ECO:0000313" key="1">
    <source>
        <dbReference type="EMBL" id="KAI3666909.1"/>
    </source>
</evidence>
<dbReference type="EMBL" id="CM042063">
    <property type="protein sequence ID" value="KAI3666909.1"/>
    <property type="molecule type" value="Genomic_DNA"/>
</dbReference>
<evidence type="ECO:0000313" key="2">
    <source>
        <dbReference type="Proteomes" id="UP001055879"/>
    </source>
</evidence>
<sequence>MHDCTPAFNGVSTPPDCIYKLAIDHLQHNIFTEECRFPYLINQFPWSSCWSEEFYLDLNIILLQNRQQQRIVRAYKEKRYFKGCGDDVGATSVNWQYQTISRGHNSILQNLSDLLGPRVHDYISFYGLGAHGRLSDDGLYGFNVVVGFFSKFKVYI</sequence>
<accession>A0ACB8XHE0</accession>
<reference evidence="1 2" key="2">
    <citation type="journal article" date="2022" name="Mol. Ecol. Resour.">
        <title>The genomes of chicory, endive, great burdock and yacon provide insights into Asteraceae paleo-polyploidization history and plant inulin production.</title>
        <authorList>
            <person name="Fan W."/>
            <person name="Wang S."/>
            <person name="Wang H."/>
            <person name="Wang A."/>
            <person name="Jiang F."/>
            <person name="Liu H."/>
            <person name="Zhao H."/>
            <person name="Xu D."/>
            <person name="Zhang Y."/>
        </authorList>
    </citation>
    <scope>NUCLEOTIDE SEQUENCE [LARGE SCALE GENOMIC DNA]</scope>
    <source>
        <strain evidence="2">cv. Niubang</strain>
    </source>
</reference>
<dbReference type="Proteomes" id="UP001055879">
    <property type="component" value="Linkage Group LG17"/>
</dbReference>
<comment type="caution">
    <text evidence="1">The sequence shown here is derived from an EMBL/GenBank/DDBJ whole genome shotgun (WGS) entry which is preliminary data.</text>
</comment>
<protein>
    <submittedName>
        <fullName evidence="1">Uncharacterized protein</fullName>
    </submittedName>
</protein>
<proteinExistence type="predicted"/>
<reference evidence="2" key="1">
    <citation type="journal article" date="2022" name="Mol. Ecol. Resour.">
        <title>The genomes of chicory, endive, great burdock and yacon provide insights into Asteraceae palaeo-polyploidization history and plant inulin production.</title>
        <authorList>
            <person name="Fan W."/>
            <person name="Wang S."/>
            <person name="Wang H."/>
            <person name="Wang A."/>
            <person name="Jiang F."/>
            <person name="Liu H."/>
            <person name="Zhao H."/>
            <person name="Xu D."/>
            <person name="Zhang Y."/>
        </authorList>
    </citation>
    <scope>NUCLEOTIDE SEQUENCE [LARGE SCALE GENOMIC DNA]</scope>
    <source>
        <strain evidence="2">cv. Niubang</strain>
    </source>
</reference>
<name>A0ACB8XHE0_ARCLA</name>
<keyword evidence="2" id="KW-1185">Reference proteome</keyword>
<organism evidence="1 2">
    <name type="scientific">Arctium lappa</name>
    <name type="common">Greater burdock</name>
    <name type="synonym">Lappa major</name>
    <dbReference type="NCBI Taxonomy" id="4217"/>
    <lineage>
        <taxon>Eukaryota</taxon>
        <taxon>Viridiplantae</taxon>
        <taxon>Streptophyta</taxon>
        <taxon>Embryophyta</taxon>
        <taxon>Tracheophyta</taxon>
        <taxon>Spermatophyta</taxon>
        <taxon>Magnoliopsida</taxon>
        <taxon>eudicotyledons</taxon>
        <taxon>Gunneridae</taxon>
        <taxon>Pentapetalae</taxon>
        <taxon>asterids</taxon>
        <taxon>campanulids</taxon>
        <taxon>Asterales</taxon>
        <taxon>Asteraceae</taxon>
        <taxon>Carduoideae</taxon>
        <taxon>Cardueae</taxon>
        <taxon>Arctiinae</taxon>
        <taxon>Arctium</taxon>
    </lineage>
</organism>